<name>A0A1I1T3X0_9BACL</name>
<reference evidence="2" key="1">
    <citation type="submission" date="2016-10" db="EMBL/GenBank/DDBJ databases">
        <authorList>
            <person name="Varghese N."/>
            <person name="Submissions S."/>
        </authorList>
    </citation>
    <scope>NUCLEOTIDE SEQUENCE [LARGE SCALE GENOMIC DNA]</scope>
    <source>
        <strain evidence="2">CGMCC 1.10784</strain>
    </source>
</reference>
<gene>
    <name evidence="1" type="ORF">SAMN05216378_0346</name>
</gene>
<keyword evidence="2" id="KW-1185">Reference proteome</keyword>
<protein>
    <submittedName>
        <fullName evidence="1">Uncharacterized protein</fullName>
    </submittedName>
</protein>
<dbReference type="EMBL" id="FOMT01000001">
    <property type="protein sequence ID" value="SFD53336.1"/>
    <property type="molecule type" value="Genomic_DNA"/>
</dbReference>
<dbReference type="STRING" id="1045775.SAMN05216378_0346"/>
<sequence length="88" mass="10164">MVIIIILFMWIVSFLSPELTTRRYMLTRLHLGSVFTSNITDMNRYDRHYGHEYDVTNFVDRTTGGSMGTFYLSKFGPFWVVSSVGTAP</sequence>
<evidence type="ECO:0000313" key="1">
    <source>
        <dbReference type="EMBL" id="SFD53336.1"/>
    </source>
</evidence>
<evidence type="ECO:0000313" key="2">
    <source>
        <dbReference type="Proteomes" id="UP000198855"/>
    </source>
</evidence>
<proteinExistence type="predicted"/>
<organism evidence="1 2">
    <name type="scientific">Paenibacillus catalpae</name>
    <dbReference type="NCBI Taxonomy" id="1045775"/>
    <lineage>
        <taxon>Bacteria</taxon>
        <taxon>Bacillati</taxon>
        <taxon>Bacillota</taxon>
        <taxon>Bacilli</taxon>
        <taxon>Bacillales</taxon>
        <taxon>Paenibacillaceae</taxon>
        <taxon>Paenibacillus</taxon>
    </lineage>
</organism>
<dbReference type="AlphaFoldDB" id="A0A1I1T3X0"/>
<dbReference type="Proteomes" id="UP000198855">
    <property type="component" value="Unassembled WGS sequence"/>
</dbReference>
<accession>A0A1I1T3X0</accession>